<dbReference type="PROSITE" id="PS51257">
    <property type="entry name" value="PROKAR_LIPOPROTEIN"/>
    <property type="match status" value="1"/>
</dbReference>
<name>A0ABT4UML8_9BACT</name>
<accession>A0ABT4UML8</accession>
<keyword evidence="1" id="KW-0732">Signal</keyword>
<protein>
    <recommendedName>
        <fullName evidence="4">Lipoprotein</fullName>
    </recommendedName>
</protein>
<feature type="signal peptide" evidence="1">
    <location>
        <begin position="1"/>
        <end position="19"/>
    </location>
</feature>
<keyword evidence="3" id="KW-1185">Reference proteome</keyword>
<evidence type="ECO:0000313" key="2">
    <source>
        <dbReference type="EMBL" id="MDA3616005.1"/>
    </source>
</evidence>
<evidence type="ECO:0008006" key="4">
    <source>
        <dbReference type="Google" id="ProtNLM"/>
    </source>
</evidence>
<dbReference type="RefSeq" id="WP_407032334.1">
    <property type="nucleotide sequence ID" value="NZ_JAQGEF010000020.1"/>
</dbReference>
<gene>
    <name evidence="2" type="ORF">O3P16_14415</name>
</gene>
<organism evidence="2 3">
    <name type="scientific">Polluticaenibacter yanchengensis</name>
    <dbReference type="NCBI Taxonomy" id="3014562"/>
    <lineage>
        <taxon>Bacteria</taxon>
        <taxon>Pseudomonadati</taxon>
        <taxon>Bacteroidota</taxon>
        <taxon>Chitinophagia</taxon>
        <taxon>Chitinophagales</taxon>
        <taxon>Chitinophagaceae</taxon>
        <taxon>Polluticaenibacter</taxon>
    </lineage>
</organism>
<dbReference type="Proteomes" id="UP001210231">
    <property type="component" value="Unassembled WGS sequence"/>
</dbReference>
<reference evidence="2 3" key="1">
    <citation type="submission" date="2022-12" db="EMBL/GenBank/DDBJ databases">
        <title>Chitinophagaceae gen. sp. nov., a new member of the family Chitinophagaceae, isolated from soil in a chemical factory.</title>
        <authorList>
            <person name="Ke Z."/>
        </authorList>
    </citation>
    <scope>NUCLEOTIDE SEQUENCE [LARGE SCALE GENOMIC DNA]</scope>
    <source>
        <strain evidence="2 3">LY-5</strain>
    </source>
</reference>
<dbReference type="EMBL" id="JAQGEF010000020">
    <property type="protein sequence ID" value="MDA3616005.1"/>
    <property type="molecule type" value="Genomic_DNA"/>
</dbReference>
<comment type="caution">
    <text evidence="2">The sequence shown here is derived from an EMBL/GenBank/DDBJ whole genome shotgun (WGS) entry which is preliminary data.</text>
</comment>
<proteinExistence type="predicted"/>
<evidence type="ECO:0000256" key="1">
    <source>
        <dbReference type="SAM" id="SignalP"/>
    </source>
</evidence>
<feature type="chain" id="PRO_5045997037" description="Lipoprotein" evidence="1">
    <location>
        <begin position="20"/>
        <end position="126"/>
    </location>
</feature>
<sequence length="126" mass="14595">MRKLRLPAFLGLFTFGACLFLACKKDNNYRNTQNVEEKSIFSKDFPELSLKLEYKSSKLSSDSAAITLSSNFTLKHMSSIYNKEQQLEYFVFVCEENNMNRFYVVNGTINNTGKLTIDYQKLNTEN</sequence>
<evidence type="ECO:0000313" key="3">
    <source>
        <dbReference type="Proteomes" id="UP001210231"/>
    </source>
</evidence>